<dbReference type="PANTHER" id="PTHR24559">
    <property type="entry name" value="TRANSPOSON TY3-I GAG-POL POLYPROTEIN"/>
    <property type="match status" value="1"/>
</dbReference>
<accession>A0A371HZZ2</accession>
<proteinExistence type="predicted"/>
<evidence type="ECO:0000313" key="1">
    <source>
        <dbReference type="EMBL" id="RDY08356.1"/>
    </source>
</evidence>
<dbReference type="Gene3D" id="3.30.70.270">
    <property type="match status" value="1"/>
</dbReference>
<dbReference type="InterPro" id="IPR043502">
    <property type="entry name" value="DNA/RNA_pol_sf"/>
</dbReference>
<name>A0A371HZZ2_MUCPR</name>
<gene>
    <name evidence="1" type="ORF">CR513_07446</name>
</gene>
<evidence type="ECO:0000313" key="2">
    <source>
        <dbReference type="Proteomes" id="UP000257109"/>
    </source>
</evidence>
<keyword evidence="2" id="KW-1185">Reference proteome</keyword>
<dbReference type="InterPro" id="IPR043128">
    <property type="entry name" value="Rev_trsase/Diguanyl_cyclase"/>
</dbReference>
<dbReference type="STRING" id="157652.A0A371HZZ2"/>
<sequence length="68" mass="7810">MPGVSLLHTGPILKNLKRSKDRRMCMDCRAINNITIKYRHPIPRLDDLLDELYGACVFSKIDLRSGCH</sequence>
<dbReference type="EMBL" id="QJKJ01001293">
    <property type="protein sequence ID" value="RDY08356.1"/>
    <property type="molecule type" value="Genomic_DNA"/>
</dbReference>
<evidence type="ECO:0008006" key="3">
    <source>
        <dbReference type="Google" id="ProtNLM"/>
    </source>
</evidence>
<dbReference type="Gene3D" id="3.10.10.10">
    <property type="entry name" value="HIV Type 1 Reverse Transcriptase, subunit A, domain 1"/>
    <property type="match status" value="1"/>
</dbReference>
<dbReference type="InterPro" id="IPR053134">
    <property type="entry name" value="RNA-dir_DNA_polymerase"/>
</dbReference>
<feature type="non-terminal residue" evidence="1">
    <location>
        <position position="1"/>
    </location>
</feature>
<reference evidence="1" key="1">
    <citation type="submission" date="2018-05" db="EMBL/GenBank/DDBJ databases">
        <title>Draft genome of Mucuna pruriens seed.</title>
        <authorList>
            <person name="Nnadi N.E."/>
            <person name="Vos R."/>
            <person name="Hasami M.H."/>
            <person name="Devisetty U.K."/>
            <person name="Aguiy J.C."/>
        </authorList>
    </citation>
    <scope>NUCLEOTIDE SEQUENCE [LARGE SCALE GENOMIC DNA]</scope>
    <source>
        <strain evidence="1">JCA_2017</strain>
    </source>
</reference>
<dbReference type="AlphaFoldDB" id="A0A371HZZ2"/>
<dbReference type="SUPFAM" id="SSF56672">
    <property type="entry name" value="DNA/RNA polymerases"/>
    <property type="match status" value="1"/>
</dbReference>
<organism evidence="1 2">
    <name type="scientific">Mucuna pruriens</name>
    <name type="common">Velvet bean</name>
    <name type="synonym">Dolichos pruriens</name>
    <dbReference type="NCBI Taxonomy" id="157652"/>
    <lineage>
        <taxon>Eukaryota</taxon>
        <taxon>Viridiplantae</taxon>
        <taxon>Streptophyta</taxon>
        <taxon>Embryophyta</taxon>
        <taxon>Tracheophyta</taxon>
        <taxon>Spermatophyta</taxon>
        <taxon>Magnoliopsida</taxon>
        <taxon>eudicotyledons</taxon>
        <taxon>Gunneridae</taxon>
        <taxon>Pentapetalae</taxon>
        <taxon>rosids</taxon>
        <taxon>fabids</taxon>
        <taxon>Fabales</taxon>
        <taxon>Fabaceae</taxon>
        <taxon>Papilionoideae</taxon>
        <taxon>50 kb inversion clade</taxon>
        <taxon>NPAAA clade</taxon>
        <taxon>indigoferoid/millettioid clade</taxon>
        <taxon>Phaseoleae</taxon>
        <taxon>Mucuna</taxon>
    </lineage>
</organism>
<comment type="caution">
    <text evidence="1">The sequence shown here is derived from an EMBL/GenBank/DDBJ whole genome shotgun (WGS) entry which is preliminary data.</text>
</comment>
<dbReference type="Proteomes" id="UP000257109">
    <property type="component" value="Unassembled WGS sequence"/>
</dbReference>
<protein>
    <recommendedName>
        <fullName evidence="3">Reverse transcriptase domain-containing protein</fullName>
    </recommendedName>
</protein>
<dbReference type="OrthoDB" id="1924993at2759"/>
<dbReference type="PANTHER" id="PTHR24559:SF450">
    <property type="entry name" value="RNA-DIRECTED DNA POLYMERASE HOMOLOG"/>
    <property type="match status" value="1"/>
</dbReference>